<reference evidence="2" key="1">
    <citation type="submission" date="2015-07" db="EMBL/GenBank/DDBJ databases">
        <title>Adaptation to a free-living lifestyle via gene acquisitions in the diplomonad Trepomonas sp. PC1.</title>
        <authorList>
            <person name="Xu F."/>
            <person name="Jerlstrom-Hultqvist J."/>
            <person name="Kolisko M."/>
            <person name="Simpson A.G.B."/>
            <person name="Roger A.J."/>
            <person name="Svard S.G."/>
            <person name="Andersson J.O."/>
        </authorList>
    </citation>
    <scope>NUCLEOTIDE SEQUENCE</scope>
    <source>
        <strain evidence="2">PC1</strain>
    </source>
</reference>
<evidence type="ECO:0000259" key="1">
    <source>
        <dbReference type="PROSITE" id="PS51352"/>
    </source>
</evidence>
<dbReference type="AlphaFoldDB" id="A0A146K6F8"/>
<dbReference type="PROSITE" id="PS00194">
    <property type="entry name" value="THIOREDOXIN_1"/>
    <property type="match status" value="1"/>
</dbReference>
<dbReference type="InterPro" id="IPR036249">
    <property type="entry name" value="Thioredoxin-like_sf"/>
</dbReference>
<dbReference type="PROSITE" id="PS51352">
    <property type="entry name" value="THIOREDOXIN_2"/>
    <property type="match status" value="1"/>
</dbReference>
<accession>A0A146K6F8</accession>
<dbReference type="EMBL" id="GDID01005507">
    <property type="protein sequence ID" value="JAP91099.1"/>
    <property type="molecule type" value="Transcribed_RNA"/>
</dbReference>
<gene>
    <name evidence="2" type="ORF">TPC1_17378</name>
</gene>
<dbReference type="Gene3D" id="3.40.30.10">
    <property type="entry name" value="Glutaredoxin"/>
    <property type="match status" value="1"/>
</dbReference>
<feature type="domain" description="Thioredoxin" evidence="1">
    <location>
        <begin position="1"/>
        <end position="128"/>
    </location>
</feature>
<dbReference type="PANTHER" id="PTHR42852">
    <property type="entry name" value="THIOL:DISULFIDE INTERCHANGE PROTEIN DSBE"/>
    <property type="match status" value="1"/>
</dbReference>
<dbReference type="PANTHER" id="PTHR42852:SF18">
    <property type="entry name" value="CHROMOSOME UNDETERMINED SCAFFOLD_47, WHOLE GENOME SHOTGUN SEQUENCE"/>
    <property type="match status" value="1"/>
</dbReference>
<dbReference type="Pfam" id="PF13905">
    <property type="entry name" value="Thioredoxin_8"/>
    <property type="match status" value="1"/>
</dbReference>
<sequence length="138" mass="15797">QFQYLSQVTQYQDGQPYMIECFATWCGPCRQMAPHLAELTKKYPNFYIVSVSNEEEGEVRPFMQQNPVTKEYNLALDSEGEAEKIQKQYGVSSIPHCFIFDASKKCVWHGHPAQSEPEIKKVLQAKANNTFSGKSRVL</sequence>
<protein>
    <submittedName>
        <fullName evidence="2">Redoxin domain protein</fullName>
    </submittedName>
</protein>
<proteinExistence type="predicted"/>
<feature type="non-terminal residue" evidence="2">
    <location>
        <position position="1"/>
    </location>
</feature>
<organism evidence="2">
    <name type="scientific">Trepomonas sp. PC1</name>
    <dbReference type="NCBI Taxonomy" id="1076344"/>
    <lineage>
        <taxon>Eukaryota</taxon>
        <taxon>Metamonada</taxon>
        <taxon>Diplomonadida</taxon>
        <taxon>Hexamitidae</taxon>
        <taxon>Hexamitinae</taxon>
        <taxon>Trepomonas</taxon>
    </lineage>
</organism>
<evidence type="ECO:0000313" key="2">
    <source>
        <dbReference type="EMBL" id="JAP91099.1"/>
    </source>
</evidence>
<dbReference type="InterPro" id="IPR017937">
    <property type="entry name" value="Thioredoxin_CS"/>
</dbReference>
<dbReference type="InterPro" id="IPR012336">
    <property type="entry name" value="Thioredoxin-like_fold"/>
</dbReference>
<dbReference type="CDD" id="cd02966">
    <property type="entry name" value="TlpA_like_family"/>
    <property type="match status" value="1"/>
</dbReference>
<dbReference type="InterPro" id="IPR013766">
    <property type="entry name" value="Thioredoxin_domain"/>
</dbReference>
<dbReference type="InterPro" id="IPR050553">
    <property type="entry name" value="Thioredoxin_ResA/DsbE_sf"/>
</dbReference>
<name>A0A146K6F8_9EUKA</name>
<dbReference type="SUPFAM" id="SSF52833">
    <property type="entry name" value="Thioredoxin-like"/>
    <property type="match status" value="1"/>
</dbReference>